<dbReference type="CDD" id="cd00085">
    <property type="entry name" value="HNHc"/>
    <property type="match status" value="1"/>
</dbReference>
<sequence>MKLNVDLSALHKAIAPLGKVVTNFSITSHAAELENIGDHLTKGLILGEDIQLDEIDGSNGVLDYDGHQVILYIPDQGANISTVISNGRHRYAKRVHVAECKTIVSMRESGRFNERYDVISRIDGLFPVFGCEGTSKQEIKGEAHLLVCQNCLSQLNYSNFTALTWSDKTQFTDNFSFVRFFESYSSYFNTLPESNVGYQSAGYTADWPSISSKIRSELNYSCEQCGINLKEFTKLLHVHHINGHKADNRKQNLRALCADCHQKQPHHGHLYVSNKDILRINFLRRNQQKFDVFDYEQLSISVDSALDGLVKKCQSRNLAVGEVGIVLNVDDKYIPIDLCWPRRKVAVMIQNENVDALMKQGWNVFTAFDALNKFDQFQQTVR</sequence>
<dbReference type="InterPro" id="IPR002711">
    <property type="entry name" value="HNH"/>
</dbReference>
<accession>A0A1L0F4S4</accession>
<feature type="domain" description="HNH nuclease" evidence="1">
    <location>
        <begin position="209"/>
        <end position="262"/>
    </location>
</feature>
<dbReference type="AlphaFoldDB" id="A0A1L0F4S4"/>
<name>A0A1L0F4S4_9GAMM</name>
<evidence type="ECO:0000313" key="3">
    <source>
        <dbReference type="Proteomes" id="UP000183794"/>
    </source>
</evidence>
<proteinExistence type="predicted"/>
<protein>
    <recommendedName>
        <fullName evidence="1">HNH nuclease domain-containing protein</fullName>
    </recommendedName>
</protein>
<dbReference type="EMBL" id="FPLD01000131">
    <property type="protein sequence ID" value="SGZ16968.1"/>
    <property type="molecule type" value="Genomic_DNA"/>
</dbReference>
<dbReference type="InterPro" id="IPR003615">
    <property type="entry name" value="HNH_nuc"/>
</dbReference>
<evidence type="ECO:0000313" key="2">
    <source>
        <dbReference type="EMBL" id="SGZ16968.1"/>
    </source>
</evidence>
<dbReference type="Pfam" id="PF01844">
    <property type="entry name" value="HNH"/>
    <property type="match status" value="1"/>
</dbReference>
<gene>
    <name evidence="2" type="ORF">NVI5450_4436</name>
</gene>
<dbReference type="OrthoDB" id="9815372at2"/>
<dbReference type="SMART" id="SM00507">
    <property type="entry name" value="HNHc"/>
    <property type="match status" value="1"/>
</dbReference>
<dbReference type="Proteomes" id="UP000183794">
    <property type="component" value="Unassembled WGS sequence"/>
</dbReference>
<reference evidence="2 3" key="1">
    <citation type="submission" date="2016-11" db="EMBL/GenBank/DDBJ databases">
        <authorList>
            <person name="Jaros S."/>
            <person name="Januszkiewicz K."/>
            <person name="Wedrychowicz H."/>
        </authorList>
    </citation>
    <scope>NUCLEOTIDE SEQUENCE [LARGE SCALE GENOMIC DNA]</scope>
    <source>
        <strain evidence="2">NVI 5450</strain>
    </source>
</reference>
<organism evidence="2 3">
    <name type="scientific">Moritella viscosa</name>
    <dbReference type="NCBI Taxonomy" id="80854"/>
    <lineage>
        <taxon>Bacteria</taxon>
        <taxon>Pseudomonadati</taxon>
        <taxon>Pseudomonadota</taxon>
        <taxon>Gammaproteobacteria</taxon>
        <taxon>Alteromonadales</taxon>
        <taxon>Moritellaceae</taxon>
        <taxon>Moritella</taxon>
    </lineage>
</organism>
<evidence type="ECO:0000259" key="1">
    <source>
        <dbReference type="SMART" id="SM00507"/>
    </source>
</evidence>
<dbReference type="GO" id="GO:0008270">
    <property type="term" value="F:zinc ion binding"/>
    <property type="evidence" value="ECO:0007669"/>
    <property type="project" value="InterPro"/>
</dbReference>
<dbReference type="RefSeq" id="WP_075518528.1">
    <property type="nucleotide sequence ID" value="NZ_FPLD01000131.1"/>
</dbReference>
<dbReference type="GO" id="GO:0004519">
    <property type="term" value="F:endonuclease activity"/>
    <property type="evidence" value="ECO:0007669"/>
    <property type="project" value="InterPro"/>
</dbReference>
<dbReference type="GO" id="GO:0003676">
    <property type="term" value="F:nucleic acid binding"/>
    <property type="evidence" value="ECO:0007669"/>
    <property type="project" value="InterPro"/>
</dbReference>